<dbReference type="RefSeq" id="XP_060455722.1">
    <property type="nucleotide sequence ID" value="XM_060598983.1"/>
</dbReference>
<dbReference type="AlphaFoldDB" id="A0AA48L2B5"/>
<dbReference type="PANTHER" id="PTHR22775:SF3">
    <property type="entry name" value="SORTING NEXIN-13"/>
    <property type="match status" value="1"/>
</dbReference>
<keyword evidence="4" id="KW-1185">Reference proteome</keyword>
<evidence type="ECO:0000259" key="2">
    <source>
        <dbReference type="PROSITE" id="PS51207"/>
    </source>
</evidence>
<dbReference type="InterPro" id="IPR003114">
    <property type="entry name" value="Phox_assoc"/>
</dbReference>
<organism evidence="3 4">
    <name type="scientific">Cutaneotrichosporon cavernicola</name>
    <dbReference type="NCBI Taxonomy" id="279322"/>
    <lineage>
        <taxon>Eukaryota</taxon>
        <taxon>Fungi</taxon>
        <taxon>Dikarya</taxon>
        <taxon>Basidiomycota</taxon>
        <taxon>Agaricomycotina</taxon>
        <taxon>Tremellomycetes</taxon>
        <taxon>Trichosporonales</taxon>
        <taxon>Trichosporonaceae</taxon>
        <taxon>Cutaneotrichosporon</taxon>
    </lineage>
</organism>
<evidence type="ECO:0000313" key="3">
    <source>
        <dbReference type="EMBL" id="BEI90457.1"/>
    </source>
</evidence>
<protein>
    <recommendedName>
        <fullName evidence="2">PXA domain-containing protein</fullName>
    </recommendedName>
</protein>
<dbReference type="GeneID" id="85494327"/>
<gene>
    <name evidence="3" type="ORF">CcaverHIS019_0305270</name>
</gene>
<dbReference type="Proteomes" id="UP001233271">
    <property type="component" value="Chromosome 3"/>
</dbReference>
<accession>A0AA48L2B5</accession>
<dbReference type="PROSITE" id="PS51207">
    <property type="entry name" value="PXA"/>
    <property type="match status" value="1"/>
</dbReference>
<feature type="domain" description="PXA" evidence="2">
    <location>
        <begin position="55"/>
        <end position="236"/>
    </location>
</feature>
<evidence type="ECO:0000256" key="1">
    <source>
        <dbReference type="SAM" id="MobiDB-lite"/>
    </source>
</evidence>
<dbReference type="SMART" id="SM00313">
    <property type="entry name" value="PXA"/>
    <property type="match status" value="1"/>
</dbReference>
<dbReference type="EMBL" id="AP028214">
    <property type="protein sequence ID" value="BEI90457.1"/>
    <property type="molecule type" value="Genomic_DNA"/>
</dbReference>
<dbReference type="KEGG" id="ccac:CcaHIS019_0305270"/>
<feature type="region of interest" description="Disordered" evidence="1">
    <location>
        <begin position="445"/>
        <end position="466"/>
    </location>
</feature>
<evidence type="ECO:0000313" key="4">
    <source>
        <dbReference type="Proteomes" id="UP001233271"/>
    </source>
</evidence>
<dbReference type="Pfam" id="PF02194">
    <property type="entry name" value="PXA"/>
    <property type="match status" value="1"/>
</dbReference>
<reference evidence="3" key="1">
    <citation type="journal article" date="2023" name="BMC Genomics">
        <title>Chromosome-level genome assemblies of Cutaneotrichosporon spp. (Trichosporonales, Basidiomycota) reveal imbalanced evolution between nucleotide sequences and chromosome synteny.</title>
        <authorList>
            <person name="Kobayashi Y."/>
            <person name="Kayamori A."/>
            <person name="Aoki K."/>
            <person name="Shiwa Y."/>
            <person name="Matsutani M."/>
            <person name="Fujita N."/>
            <person name="Sugita T."/>
            <person name="Iwasaki W."/>
            <person name="Tanaka N."/>
            <person name="Takashima M."/>
        </authorList>
    </citation>
    <scope>NUCLEOTIDE SEQUENCE</scope>
    <source>
        <strain evidence="3">HIS019</strain>
    </source>
</reference>
<dbReference type="PANTHER" id="PTHR22775">
    <property type="entry name" value="SORTING NEXIN"/>
    <property type="match status" value="1"/>
</dbReference>
<name>A0AA48L2B5_9TREE</name>
<dbReference type="GO" id="GO:0035091">
    <property type="term" value="F:phosphatidylinositol binding"/>
    <property type="evidence" value="ECO:0007669"/>
    <property type="project" value="TreeGrafter"/>
</dbReference>
<sequence length="474" mass="51454">MPRPRRRDLPLAQQLLAPTGPISSRTTWPLASKAEPEVILLPSLFPHPSEEGASVSDLHDRIYHLIALALRAYIQQWYGRLSRDTALLPAINRDIVAPVARSLTLDRDRLHTLLLSHLPTLLATHLHTLSSAHGSSLASVPEAYHARLPLRVVTLAPAPISSHPEEEYALNPAYLTALADALLAHALPPLEYEADAQRLIVREVVARSVLGGVGKRLVAPWFWAELLLKHLDKPALPSTPSLPTKGLPAKLGAHAAYVLDAVLYVWTCLLAFVTLLWNGAIFLTAAWSGAPPPTKNHVLDPWVVLLRESALFLSPAPRLGLRLTLGAVDVLATLFGPAADRLAPYLLDLLLTPEMGVKVVALLERVLFPDGWPGPPPVEPSADEADVMKERLREILRRRGGMGLGLDLGRAVDMLGDAGCNAHLVGMVYDAAVLALVPELAADAEPAGPGMREEKANRPPLENRSMPEIRLNFT</sequence>
<proteinExistence type="predicted"/>